<feature type="compositionally biased region" description="Low complexity" evidence="1">
    <location>
        <begin position="50"/>
        <end position="60"/>
    </location>
</feature>
<keyword evidence="3" id="KW-1185">Reference proteome</keyword>
<accession>A0A4U0U898</accession>
<feature type="region of interest" description="Disordered" evidence="1">
    <location>
        <begin position="1"/>
        <end position="94"/>
    </location>
</feature>
<feature type="compositionally biased region" description="Basic and acidic residues" evidence="1">
    <location>
        <begin position="523"/>
        <end position="537"/>
    </location>
</feature>
<dbReference type="EMBL" id="NAJL01000010">
    <property type="protein sequence ID" value="TKA30656.1"/>
    <property type="molecule type" value="Genomic_DNA"/>
</dbReference>
<feature type="compositionally biased region" description="Low complexity" evidence="1">
    <location>
        <begin position="311"/>
        <end position="327"/>
    </location>
</feature>
<feature type="compositionally biased region" description="Polar residues" evidence="1">
    <location>
        <begin position="619"/>
        <end position="630"/>
    </location>
</feature>
<feature type="region of interest" description="Disordered" evidence="1">
    <location>
        <begin position="588"/>
        <end position="634"/>
    </location>
</feature>
<dbReference type="AlphaFoldDB" id="A0A4U0U898"/>
<reference evidence="2 3" key="1">
    <citation type="submission" date="2017-03" db="EMBL/GenBank/DDBJ databases">
        <title>Genomes of endolithic fungi from Antarctica.</title>
        <authorList>
            <person name="Coleine C."/>
            <person name="Masonjones S."/>
            <person name="Stajich J.E."/>
        </authorList>
    </citation>
    <scope>NUCLEOTIDE SEQUENCE [LARGE SCALE GENOMIC DNA]</scope>
    <source>
        <strain evidence="2 3">CCFEE 6315</strain>
    </source>
</reference>
<feature type="compositionally biased region" description="Polar residues" evidence="1">
    <location>
        <begin position="8"/>
        <end position="18"/>
    </location>
</feature>
<feature type="compositionally biased region" description="Polar residues" evidence="1">
    <location>
        <begin position="79"/>
        <end position="93"/>
    </location>
</feature>
<comment type="caution">
    <text evidence="2">The sequence shown here is derived from an EMBL/GenBank/DDBJ whole genome shotgun (WGS) entry which is preliminary data.</text>
</comment>
<gene>
    <name evidence="2" type="ORF">B0A50_02376</name>
</gene>
<proteinExistence type="predicted"/>
<feature type="region of interest" description="Disordered" evidence="1">
    <location>
        <begin position="309"/>
        <end position="414"/>
    </location>
</feature>
<feature type="region of interest" description="Disordered" evidence="1">
    <location>
        <begin position="449"/>
        <end position="551"/>
    </location>
</feature>
<feature type="compositionally biased region" description="Basic and acidic residues" evidence="1">
    <location>
        <begin position="451"/>
        <end position="472"/>
    </location>
</feature>
<name>A0A4U0U898_9PEZI</name>
<dbReference type="OrthoDB" id="3879404at2759"/>
<evidence type="ECO:0000313" key="2">
    <source>
        <dbReference type="EMBL" id="TKA30656.1"/>
    </source>
</evidence>
<evidence type="ECO:0000256" key="1">
    <source>
        <dbReference type="SAM" id="MobiDB-lite"/>
    </source>
</evidence>
<feature type="compositionally biased region" description="Polar residues" evidence="1">
    <location>
        <begin position="393"/>
        <end position="414"/>
    </location>
</feature>
<sequence>MARLAKRLSSNHQPSNSQDGKRIKTPSPRVHRGKAAAPRHIQRDSDLIDTPSSSTPSSPSRGLRPKPLVVRKSRLPENYESSPAPQMEGSSAPWSRKFASKYRHTGRQDAAPGPPLPTVHSPTAQLEDDVFEEQPVVIRRPSPVRRARNLQQRATLSKMSTTASEWAQQVENEYEELVPWSRNYQQELADVEQKRSELAFILERMEQIEARLKQIGGPPQRMSSRLDPGDSYDVVRDPFSIEAPSWELTTTNANWFAYTPSQKQSSHRPGDSMSSMETTRSSILFWSPPSASVATPMRILSPTLRVVENRSNGSQSSSLSPARSLQAEMAEATPGKSTIPDTISEPYTSPPRPTRRSVPVSSSYDIWPRDSQTSTVQPNAVYPSRQSLPRRISQPNRDQLHSRSSAMVRTENSSSLLDINRFTEPNTFNGNDRPSRAWRPFVKIFKPLFRSNKEPKTKPAEKPAEKPEEEPRQPQSKRSSLAGLLSRLSTRKSKVPKAPEPQVWRPSSSSARSNADDQLPVEYPERSSHYSYEREDFPLPPTKRHGVPSGHFGYATGLEDADVADVVSARNSRTQQYVSGDYTTRFLPPHIEESAAGSSGREDSVQEQAARMKRPDYNRASSSNSGNVINFSMPRASLEANAAPGYY</sequence>
<feature type="compositionally biased region" description="Low complexity" evidence="1">
    <location>
        <begin position="476"/>
        <end position="488"/>
    </location>
</feature>
<protein>
    <submittedName>
        <fullName evidence="2">Uncharacterized protein</fullName>
    </submittedName>
</protein>
<dbReference type="Proteomes" id="UP000308549">
    <property type="component" value="Unassembled WGS sequence"/>
</dbReference>
<evidence type="ECO:0000313" key="3">
    <source>
        <dbReference type="Proteomes" id="UP000308549"/>
    </source>
</evidence>
<organism evidence="2 3">
    <name type="scientific">Salinomyces thailandicus</name>
    <dbReference type="NCBI Taxonomy" id="706561"/>
    <lineage>
        <taxon>Eukaryota</taxon>
        <taxon>Fungi</taxon>
        <taxon>Dikarya</taxon>
        <taxon>Ascomycota</taxon>
        <taxon>Pezizomycotina</taxon>
        <taxon>Dothideomycetes</taxon>
        <taxon>Dothideomycetidae</taxon>
        <taxon>Mycosphaerellales</taxon>
        <taxon>Teratosphaeriaceae</taxon>
        <taxon>Salinomyces</taxon>
    </lineage>
</organism>